<proteinExistence type="predicted"/>
<dbReference type="OrthoDB" id="3918840at2759"/>
<evidence type="ECO:0008006" key="4">
    <source>
        <dbReference type="Google" id="ProtNLM"/>
    </source>
</evidence>
<gene>
    <name evidence="2" type="ORF">EJ02DRAFT_429088</name>
</gene>
<protein>
    <recommendedName>
        <fullName evidence="4">Mediator complex subunit 15 KIX domain-containing protein</fullName>
    </recommendedName>
</protein>
<feature type="compositionally biased region" description="Low complexity" evidence="1">
    <location>
        <begin position="131"/>
        <end position="171"/>
    </location>
</feature>
<evidence type="ECO:0000256" key="1">
    <source>
        <dbReference type="SAM" id="MobiDB-lite"/>
    </source>
</evidence>
<reference evidence="2" key="1">
    <citation type="journal article" date="2020" name="Stud. Mycol.">
        <title>101 Dothideomycetes genomes: a test case for predicting lifestyles and emergence of pathogens.</title>
        <authorList>
            <person name="Haridas S."/>
            <person name="Albert R."/>
            <person name="Binder M."/>
            <person name="Bloem J."/>
            <person name="Labutti K."/>
            <person name="Salamov A."/>
            <person name="Andreopoulos B."/>
            <person name="Baker S."/>
            <person name="Barry K."/>
            <person name="Bills G."/>
            <person name="Bluhm B."/>
            <person name="Cannon C."/>
            <person name="Castanera R."/>
            <person name="Culley D."/>
            <person name="Daum C."/>
            <person name="Ezra D."/>
            <person name="Gonzalez J."/>
            <person name="Henrissat B."/>
            <person name="Kuo A."/>
            <person name="Liang C."/>
            <person name="Lipzen A."/>
            <person name="Lutzoni F."/>
            <person name="Magnuson J."/>
            <person name="Mondo S."/>
            <person name="Nolan M."/>
            <person name="Ohm R."/>
            <person name="Pangilinan J."/>
            <person name="Park H.-J."/>
            <person name="Ramirez L."/>
            <person name="Alfaro M."/>
            <person name="Sun H."/>
            <person name="Tritt A."/>
            <person name="Yoshinaga Y."/>
            <person name="Zwiers L.-H."/>
            <person name="Turgeon B."/>
            <person name="Goodwin S."/>
            <person name="Spatafora J."/>
            <person name="Crous P."/>
            <person name="Grigoriev I."/>
        </authorList>
    </citation>
    <scope>NUCLEOTIDE SEQUENCE</scope>
    <source>
        <strain evidence="2">CBS 161.51</strain>
    </source>
</reference>
<feature type="region of interest" description="Disordered" evidence="1">
    <location>
        <begin position="106"/>
        <end position="252"/>
    </location>
</feature>
<accession>A0A6A5S1X5</accession>
<dbReference type="AlphaFoldDB" id="A0A6A5S1X5"/>
<feature type="compositionally biased region" description="Polar residues" evidence="1">
    <location>
        <begin position="106"/>
        <end position="122"/>
    </location>
</feature>
<feature type="region of interest" description="Disordered" evidence="1">
    <location>
        <begin position="353"/>
        <end position="396"/>
    </location>
</feature>
<feature type="compositionally biased region" description="Low complexity" evidence="1">
    <location>
        <begin position="179"/>
        <end position="202"/>
    </location>
</feature>
<feature type="compositionally biased region" description="Pro residues" evidence="1">
    <location>
        <begin position="218"/>
        <end position="238"/>
    </location>
</feature>
<organism evidence="2 3">
    <name type="scientific">Clathrospora elynae</name>
    <dbReference type="NCBI Taxonomy" id="706981"/>
    <lineage>
        <taxon>Eukaryota</taxon>
        <taxon>Fungi</taxon>
        <taxon>Dikarya</taxon>
        <taxon>Ascomycota</taxon>
        <taxon>Pezizomycotina</taxon>
        <taxon>Dothideomycetes</taxon>
        <taxon>Pleosporomycetidae</taxon>
        <taxon>Pleosporales</taxon>
        <taxon>Diademaceae</taxon>
        <taxon>Clathrospora</taxon>
    </lineage>
</organism>
<keyword evidence="3" id="KW-1185">Reference proteome</keyword>
<dbReference type="EMBL" id="ML976393">
    <property type="protein sequence ID" value="KAF1934715.1"/>
    <property type="molecule type" value="Genomic_DNA"/>
</dbReference>
<name>A0A6A5S1X5_9PLEO</name>
<evidence type="ECO:0000313" key="3">
    <source>
        <dbReference type="Proteomes" id="UP000800038"/>
    </source>
</evidence>
<feature type="compositionally biased region" description="Polar residues" evidence="1">
    <location>
        <begin position="499"/>
        <end position="509"/>
    </location>
</feature>
<dbReference type="Proteomes" id="UP000800038">
    <property type="component" value="Unassembled WGS sequence"/>
</dbReference>
<evidence type="ECO:0000313" key="2">
    <source>
        <dbReference type="EMBL" id="KAF1934715.1"/>
    </source>
</evidence>
<feature type="compositionally biased region" description="Low complexity" evidence="1">
    <location>
        <begin position="372"/>
        <end position="386"/>
    </location>
</feature>
<sequence>MDNCKEEILVKFEADVQSWPEERKQHLISQGISPIFLRFRQHAEMMYQRGALGPNQPGLNQNAGAMPQPGQPNRMQNQQMNMNQHQPNQDFDFNEITNRQMEAMRSQDQGTTVVPASNNANGAQMVGFPGQTPQQNQPQNAAMQQQRQAAEAFHRQQQVQQAHAQAQAQAQSRLEHQRQQQAAQARNQQQNQLLQGQIGGLNLPDSRTSPAMPMLTRPMPPPGQSGPPGTPQPQPPQAHVPIMTPQPGQSESNLTDLMRQAQQRAAAVSQANQPPLTDQVRLNMMPADMDPVIKQQLLKVPEHQFRSILHEYTQQLRRGTMQNAPFPPGHPNHGQPNMMFNPQQQLQPGVPGTMLSGPNMANMARGGMNFSQQQPGAGQQPQTGGQRIPMQTQQQRIAAAQSLLRQNPGIIHSTDPKGFPPNILGTQIRQSLPSEVKTWQQLKLWAAQNPALMPGVDANKLVMLQVLHFQDLVRQSGGMPGVHPPQQPNGSGLAPPVQVTPNQGPIRTPQQQQQMMQSMTALQVTPQEIQIFRQRLDEGPAT</sequence>
<feature type="region of interest" description="Disordered" evidence="1">
    <location>
        <begin position="477"/>
        <end position="512"/>
    </location>
</feature>